<proteinExistence type="predicted"/>
<dbReference type="Pfam" id="PF06074">
    <property type="entry name" value="Portal_Mu"/>
    <property type="match status" value="1"/>
</dbReference>
<dbReference type="EMBL" id="CP071503">
    <property type="protein sequence ID" value="QSX32475.1"/>
    <property type="molecule type" value="Genomic_DNA"/>
</dbReference>
<gene>
    <name evidence="1" type="ORF">JYB87_11930</name>
</gene>
<evidence type="ECO:0000313" key="2">
    <source>
        <dbReference type="Proteomes" id="UP000662770"/>
    </source>
</evidence>
<dbReference type="RefSeq" id="WP_207353718.1">
    <property type="nucleotide sequence ID" value="NZ_CP071503.1"/>
</dbReference>
<keyword evidence="2" id="KW-1185">Reference proteome</keyword>
<dbReference type="Proteomes" id="UP000662770">
    <property type="component" value="Chromosome"/>
</dbReference>
<name>A0ABX7QNK9_9GAMM</name>
<evidence type="ECO:0000313" key="1">
    <source>
        <dbReference type="EMBL" id="QSX32475.1"/>
    </source>
</evidence>
<reference evidence="1 2" key="1">
    <citation type="submission" date="2021-03" db="EMBL/GenBank/DDBJ databases">
        <title>Novel species identification of genus Shewanella.</title>
        <authorList>
            <person name="Liu G."/>
            <person name="Zhang Q."/>
        </authorList>
    </citation>
    <scope>NUCLEOTIDE SEQUENCE [LARGE SCALE GENOMIC DNA]</scope>
    <source>
        <strain evidence="1 2">FJAT-51800</strain>
    </source>
</reference>
<protein>
    <submittedName>
        <fullName evidence="1">DUF935 family protein</fullName>
    </submittedName>
</protein>
<organism evidence="1 2">
    <name type="scientific">Shewanella avicenniae</name>
    <dbReference type="NCBI Taxonomy" id="2814294"/>
    <lineage>
        <taxon>Bacteria</taxon>
        <taxon>Pseudomonadati</taxon>
        <taxon>Pseudomonadota</taxon>
        <taxon>Gammaproteobacteria</taxon>
        <taxon>Alteromonadales</taxon>
        <taxon>Shewanellaceae</taxon>
        <taxon>Shewanella</taxon>
    </lineage>
</organism>
<sequence>MANKLKPIQTQELSRVDHGKLMAQALINGMIQNPDNLLREHGGRFDVYRDILRDDQVASCYQQRTKALISAPFEVKPASESAQDIEIAEFVTQCLDLIPFDDISEKMIKGGVHYGYSVAEIMWGYSQRLNRIVIDAIKVRDRSRFRFGPNGELYLVDDLLTKQKMPREKFWVFSTGADNDDNPYGEGLAFSLYWPVFFKRNGIKFWMIFLEKFGMPTATARLSQAQMKDNEQVSLALSVLDAIQADSGVVVPEDFAVELIEASRSGTADYNSLKAAMDASIAKIILSQTMTTDNGSSRSQSETHMAVRDEIIKSDADQLCYSFTEQVVKQLVSMNYPNADIPTVWRRTEPEVDLNELADRDNKIAQLGYEPTEEYITETYGAGWRKKTEVLPPNQFEPTASQPVPPMGAEFAEVSRLTDKRVQHRRDMQALADAAEYLSTKYQQLIGTQVDELMAFMETTPDAEKVRAKIQELMDVEPPKEAVDTLRNATFVGRLMGMLKASK</sequence>
<accession>A0ABX7QNK9</accession>
<dbReference type="InterPro" id="IPR009279">
    <property type="entry name" value="Portal_Mu"/>
</dbReference>